<dbReference type="OrthoDB" id="10516882at2759"/>
<dbReference type="Proteomes" id="UP000242715">
    <property type="component" value="Unassembled WGS sequence"/>
</dbReference>
<dbReference type="EMBL" id="DF974391">
    <property type="protein sequence ID" value="GAU48193.1"/>
    <property type="molecule type" value="Genomic_DNA"/>
</dbReference>
<reference evidence="3" key="1">
    <citation type="journal article" date="2017" name="Front. Plant Sci.">
        <title>Climate Clever Clovers: New Paradigm to Reduce the Environmental Footprint of Ruminants by Breeding Low Methanogenic Forages Utilizing Haplotype Variation.</title>
        <authorList>
            <person name="Kaur P."/>
            <person name="Appels R."/>
            <person name="Bayer P.E."/>
            <person name="Keeble-Gagnere G."/>
            <person name="Wang J."/>
            <person name="Hirakawa H."/>
            <person name="Shirasawa K."/>
            <person name="Vercoe P."/>
            <person name="Stefanova K."/>
            <person name="Durmic Z."/>
            <person name="Nichols P."/>
            <person name="Revell C."/>
            <person name="Isobe S.N."/>
            <person name="Edwards D."/>
            <person name="Erskine W."/>
        </authorList>
    </citation>
    <scope>NUCLEOTIDE SEQUENCE [LARGE SCALE GENOMIC DNA]</scope>
    <source>
        <strain evidence="3">cv. Daliak</strain>
    </source>
</reference>
<gene>
    <name evidence="2" type="ORF">TSUD_185300</name>
</gene>
<name>A0A2Z6P142_TRISU</name>
<dbReference type="AlphaFoldDB" id="A0A2Z6P142"/>
<protein>
    <submittedName>
        <fullName evidence="2">Uncharacterized protein</fullName>
    </submittedName>
</protein>
<evidence type="ECO:0000256" key="1">
    <source>
        <dbReference type="SAM" id="MobiDB-lite"/>
    </source>
</evidence>
<feature type="region of interest" description="Disordered" evidence="1">
    <location>
        <begin position="53"/>
        <end position="74"/>
    </location>
</feature>
<sequence>MAGAWNAVDELSLSLAMDILYPPIMTYRFLSIRDLFVDEAKWPALIDRYVQKASQEHGRPQPHSEGGLNKNNKV</sequence>
<organism evidence="2 3">
    <name type="scientific">Trifolium subterraneum</name>
    <name type="common">Subterranean clover</name>
    <dbReference type="NCBI Taxonomy" id="3900"/>
    <lineage>
        <taxon>Eukaryota</taxon>
        <taxon>Viridiplantae</taxon>
        <taxon>Streptophyta</taxon>
        <taxon>Embryophyta</taxon>
        <taxon>Tracheophyta</taxon>
        <taxon>Spermatophyta</taxon>
        <taxon>Magnoliopsida</taxon>
        <taxon>eudicotyledons</taxon>
        <taxon>Gunneridae</taxon>
        <taxon>Pentapetalae</taxon>
        <taxon>rosids</taxon>
        <taxon>fabids</taxon>
        <taxon>Fabales</taxon>
        <taxon>Fabaceae</taxon>
        <taxon>Papilionoideae</taxon>
        <taxon>50 kb inversion clade</taxon>
        <taxon>NPAAA clade</taxon>
        <taxon>Hologalegina</taxon>
        <taxon>IRL clade</taxon>
        <taxon>Trifolieae</taxon>
        <taxon>Trifolium</taxon>
    </lineage>
</organism>
<accession>A0A2Z6P142</accession>
<evidence type="ECO:0000313" key="3">
    <source>
        <dbReference type="Proteomes" id="UP000242715"/>
    </source>
</evidence>
<evidence type="ECO:0000313" key="2">
    <source>
        <dbReference type="EMBL" id="GAU48193.1"/>
    </source>
</evidence>
<proteinExistence type="predicted"/>
<keyword evidence="3" id="KW-1185">Reference proteome</keyword>